<feature type="signal peptide" evidence="5">
    <location>
        <begin position="1"/>
        <end position="18"/>
    </location>
</feature>
<keyword evidence="8" id="KW-1185">Reference proteome</keyword>
<dbReference type="Proteomes" id="UP000323930">
    <property type="component" value="Unassembled WGS sequence"/>
</dbReference>
<evidence type="ECO:0000313" key="8">
    <source>
        <dbReference type="Proteomes" id="UP000323930"/>
    </source>
</evidence>
<keyword evidence="3" id="KW-0998">Cell outer membrane</keyword>
<evidence type="ECO:0000256" key="5">
    <source>
        <dbReference type="SAM" id="SignalP"/>
    </source>
</evidence>
<dbReference type="OrthoDB" id="1403615at2"/>
<gene>
    <name evidence="7" type="ORF">FUA24_14870</name>
</gene>
<dbReference type="SUPFAM" id="SSF82171">
    <property type="entry name" value="DPP6 N-terminal domain-like"/>
    <property type="match status" value="1"/>
</dbReference>
<feature type="chain" id="PRO_5022951077" evidence="5">
    <location>
        <begin position="19"/>
        <end position="537"/>
    </location>
</feature>
<keyword evidence="5" id="KW-0732">Signal</keyword>
<dbReference type="SUPFAM" id="SSF103088">
    <property type="entry name" value="OmpA-like"/>
    <property type="match status" value="1"/>
</dbReference>
<evidence type="ECO:0000256" key="2">
    <source>
        <dbReference type="ARBA" id="ARBA00023136"/>
    </source>
</evidence>
<evidence type="ECO:0000313" key="7">
    <source>
        <dbReference type="EMBL" id="TYA74598.1"/>
    </source>
</evidence>
<keyword evidence="2 4" id="KW-0472">Membrane</keyword>
<dbReference type="Pfam" id="PF13620">
    <property type="entry name" value="CarboxypepD_reg"/>
    <property type="match status" value="1"/>
</dbReference>
<dbReference type="RefSeq" id="WP_148543691.1">
    <property type="nucleotide sequence ID" value="NZ_VSDQ01000679.1"/>
</dbReference>
<dbReference type="PRINTS" id="PR01021">
    <property type="entry name" value="OMPADOMAIN"/>
</dbReference>
<dbReference type="GO" id="GO:0009279">
    <property type="term" value="C:cell outer membrane"/>
    <property type="evidence" value="ECO:0007669"/>
    <property type="project" value="UniProtKB-SubCell"/>
</dbReference>
<sequence>MKAKLLLIGLLISSFAIAQTSIAVNTSKKYISSNTYTETPVEIKSNGFNFEVIDAGANTKYSEFASGFFKGKLISVSSKKIGGLAKLDPNTKEGYKNLFCLDVDEKGQLSAPLLFSRILNTNGSEGQLTFSPDQTVVYYTRSAKSNSLKYNLYKATLKENSHGSWIQNELVNINTPNASIETPYLSKDGTKLYFASDMEGSIGGFDIFVADINEDGTLSKPKNLGHGVNSTSDEKYPSLSVDGKALYFSSKGHQNLGGYDVFMSKIKDNDTYKAPRNLGNTLNTSYDEVAFFFTTKNEGYISSNKPQGKGGYDIYRAINSEVTQSIKGSIRDLTTKIKLPNTQVVLIDEDNNEVAKMKTDENGMFTFNKIIPFEEYTIKTQKDGFEDGNFEFIADKGYETEYNKSFDLKTKAAVIEKVNDKLQIVLENIYFDYAKYSIKEESTISLNKVIKVLNENPNMKLAINAHTDIRGNDSYNFRLSNKRAESALKYIIKSGIDKNRIVSEGFGETQPLVDCKSKTCSDKDHETNRRIEFVILD</sequence>
<dbReference type="InterPro" id="IPR011659">
    <property type="entry name" value="WD40"/>
</dbReference>
<dbReference type="InterPro" id="IPR036737">
    <property type="entry name" value="OmpA-like_sf"/>
</dbReference>
<evidence type="ECO:0000259" key="6">
    <source>
        <dbReference type="PROSITE" id="PS51123"/>
    </source>
</evidence>
<dbReference type="PROSITE" id="PS51123">
    <property type="entry name" value="OMPA_2"/>
    <property type="match status" value="1"/>
</dbReference>
<dbReference type="Gene3D" id="2.120.10.30">
    <property type="entry name" value="TolB, C-terminal domain"/>
    <property type="match status" value="1"/>
</dbReference>
<dbReference type="Gene3D" id="2.60.40.1120">
    <property type="entry name" value="Carboxypeptidase-like, regulatory domain"/>
    <property type="match status" value="1"/>
</dbReference>
<accession>A0A5D0HTF6</accession>
<dbReference type="AlphaFoldDB" id="A0A5D0HTF6"/>
<reference evidence="7 8" key="1">
    <citation type="submission" date="2019-08" db="EMBL/GenBank/DDBJ databases">
        <title>Seonamhaeicola sediminis sp. nov., isolated from marine sediment.</title>
        <authorList>
            <person name="Cao W.R."/>
        </authorList>
    </citation>
    <scope>NUCLEOTIDE SEQUENCE [LARGE SCALE GENOMIC DNA]</scope>
    <source>
        <strain evidence="7 8">B011</strain>
    </source>
</reference>
<comment type="subcellular location">
    <subcellularLocation>
        <location evidence="1">Cell outer membrane</location>
    </subcellularLocation>
</comment>
<dbReference type="InterPro" id="IPR011042">
    <property type="entry name" value="6-blade_b-propeller_TolB-like"/>
</dbReference>
<evidence type="ECO:0000256" key="3">
    <source>
        <dbReference type="ARBA" id="ARBA00023237"/>
    </source>
</evidence>
<dbReference type="CDD" id="cd07185">
    <property type="entry name" value="OmpA_C-like"/>
    <property type="match status" value="1"/>
</dbReference>
<evidence type="ECO:0000256" key="1">
    <source>
        <dbReference type="ARBA" id="ARBA00004442"/>
    </source>
</evidence>
<organism evidence="7 8">
    <name type="scientific">Seonamhaeicola marinus</name>
    <dbReference type="NCBI Taxonomy" id="1912246"/>
    <lineage>
        <taxon>Bacteria</taxon>
        <taxon>Pseudomonadati</taxon>
        <taxon>Bacteroidota</taxon>
        <taxon>Flavobacteriia</taxon>
        <taxon>Flavobacteriales</taxon>
        <taxon>Flavobacteriaceae</taxon>
    </lineage>
</organism>
<feature type="domain" description="OmpA-like" evidence="6">
    <location>
        <begin position="418"/>
        <end position="537"/>
    </location>
</feature>
<dbReference type="EMBL" id="VSDQ01000679">
    <property type="protein sequence ID" value="TYA74598.1"/>
    <property type="molecule type" value="Genomic_DNA"/>
</dbReference>
<dbReference type="Pfam" id="PF00691">
    <property type="entry name" value="OmpA"/>
    <property type="match status" value="1"/>
</dbReference>
<dbReference type="Pfam" id="PF07676">
    <property type="entry name" value="PD40"/>
    <property type="match status" value="3"/>
</dbReference>
<name>A0A5D0HTF6_9FLAO</name>
<evidence type="ECO:0000256" key="4">
    <source>
        <dbReference type="PROSITE-ProRule" id="PRU00473"/>
    </source>
</evidence>
<proteinExistence type="predicted"/>
<dbReference type="PANTHER" id="PTHR30329:SF21">
    <property type="entry name" value="LIPOPROTEIN YIAD-RELATED"/>
    <property type="match status" value="1"/>
</dbReference>
<dbReference type="SUPFAM" id="SSF49478">
    <property type="entry name" value="Cna protein B-type domain"/>
    <property type="match status" value="1"/>
</dbReference>
<dbReference type="Gene3D" id="3.30.1330.60">
    <property type="entry name" value="OmpA-like domain"/>
    <property type="match status" value="1"/>
</dbReference>
<dbReference type="InterPro" id="IPR006664">
    <property type="entry name" value="OMP_bac"/>
</dbReference>
<dbReference type="PANTHER" id="PTHR30329">
    <property type="entry name" value="STATOR ELEMENT OF FLAGELLAR MOTOR COMPLEX"/>
    <property type="match status" value="1"/>
</dbReference>
<protein>
    <submittedName>
        <fullName evidence="7">OmpA family protein</fullName>
    </submittedName>
</protein>
<dbReference type="InterPro" id="IPR006665">
    <property type="entry name" value="OmpA-like"/>
</dbReference>
<dbReference type="InterPro" id="IPR050330">
    <property type="entry name" value="Bact_OuterMem_StrucFunc"/>
</dbReference>
<comment type="caution">
    <text evidence="7">The sequence shown here is derived from an EMBL/GenBank/DDBJ whole genome shotgun (WGS) entry which is preliminary data.</text>
</comment>